<reference evidence="2" key="2">
    <citation type="submission" date="2025-08" db="UniProtKB">
        <authorList>
            <consortium name="RefSeq"/>
        </authorList>
    </citation>
    <scope>IDENTIFICATION</scope>
    <source>
        <tissue evidence="2">Leaf</tissue>
    </source>
</reference>
<reference evidence="1" key="1">
    <citation type="journal article" date="2014" name="Nat. Commun.">
        <title>The tobacco genome sequence and its comparison with those of tomato and potato.</title>
        <authorList>
            <person name="Sierro N."/>
            <person name="Battey J.N."/>
            <person name="Ouadi S."/>
            <person name="Bakaher N."/>
            <person name="Bovet L."/>
            <person name="Willig A."/>
            <person name="Goepfert S."/>
            <person name="Peitsch M.C."/>
            <person name="Ivanov N.V."/>
        </authorList>
    </citation>
    <scope>NUCLEOTIDE SEQUENCE [LARGE SCALE GENOMIC DNA]</scope>
</reference>
<evidence type="ECO:0000313" key="2">
    <source>
        <dbReference type="RefSeq" id="XP_075084765.1"/>
    </source>
</evidence>
<proteinExistence type="predicted"/>
<gene>
    <name evidence="2" type="primary">LOC142168016</name>
</gene>
<protein>
    <submittedName>
        <fullName evidence="2">Mitochondrial protein AtMg00860</fullName>
    </submittedName>
</protein>
<name>A0AC58SIG8_TOBAC</name>
<dbReference type="Proteomes" id="UP000790787">
    <property type="component" value="Chromosome 13"/>
</dbReference>
<evidence type="ECO:0000313" key="1">
    <source>
        <dbReference type="Proteomes" id="UP000790787"/>
    </source>
</evidence>
<accession>A0AC58SIG8</accession>
<keyword evidence="1" id="KW-1185">Reference proteome</keyword>
<organism evidence="1 2">
    <name type="scientific">Nicotiana tabacum</name>
    <name type="common">Common tobacco</name>
    <dbReference type="NCBI Taxonomy" id="4097"/>
    <lineage>
        <taxon>Eukaryota</taxon>
        <taxon>Viridiplantae</taxon>
        <taxon>Streptophyta</taxon>
        <taxon>Embryophyta</taxon>
        <taxon>Tracheophyta</taxon>
        <taxon>Spermatophyta</taxon>
        <taxon>Magnoliopsida</taxon>
        <taxon>eudicotyledons</taxon>
        <taxon>Gunneridae</taxon>
        <taxon>Pentapetalae</taxon>
        <taxon>asterids</taxon>
        <taxon>lamiids</taxon>
        <taxon>Solanales</taxon>
        <taxon>Solanaceae</taxon>
        <taxon>Nicotianoideae</taxon>
        <taxon>Nicotianeae</taxon>
        <taxon>Nicotiana</taxon>
    </lineage>
</organism>
<sequence length="237" mass="27162">MTHADVPKTAFRTHSAKSLKKHAEHLKVTFRLLLQHHLFALRSKRQFVVTSIKYLTHFIFTKGVSTDPKKIQAIQQWPIPVTIKHLRSFLGLAGYYRRFIKGYGQIRKPLTDLLKKYGFKWGDHATVAFQNLKNALISALVLALPDFNLTFIAKTDAYDVGIGVVIMQEGHSIAYLSMGLSPQHQAMSVYDKELLALVMAVTTWGQYMIGKHFIVKTDQKALKFRLDQKLHTWTQLK</sequence>
<dbReference type="RefSeq" id="XP_075084765.1">
    <property type="nucleotide sequence ID" value="XM_075228664.1"/>
</dbReference>